<dbReference type="Gene3D" id="1.10.455.10">
    <property type="entry name" value="Ribosomal protein S7 domain"/>
    <property type="match status" value="1"/>
</dbReference>
<evidence type="ECO:0000256" key="2">
    <source>
        <dbReference type="ARBA" id="ARBA00022980"/>
    </source>
</evidence>
<organism evidence="4">
    <name type="scientific">Nephromyces sp. ex Molgula occidentalis</name>
    <dbReference type="NCBI Taxonomy" id="2544991"/>
    <lineage>
        <taxon>Eukaryota</taxon>
        <taxon>Sar</taxon>
        <taxon>Alveolata</taxon>
        <taxon>Apicomplexa</taxon>
        <taxon>Aconoidasida</taxon>
        <taxon>Nephromycida</taxon>
        <taxon>Nephromyces</taxon>
    </lineage>
</organism>
<evidence type="ECO:0000256" key="1">
    <source>
        <dbReference type="ARBA" id="ARBA00007151"/>
    </source>
</evidence>
<name>A0A5C1H872_9APIC</name>
<sequence>MVLKNKNLIYKDEYYDILINMFMNKLQKHGKKNISKKLIFKLIPLLTFYNKNTKLILETVFYKIKLPILNQSNKLKNINIINDKLNLFRKSLLLGMSLLKKKTKKPNFTDNLVKEIINILSNKGSILSYKEQVLKQALLT</sequence>
<dbReference type="EMBL" id="MK573206">
    <property type="protein sequence ID" value="QEM01763.1"/>
    <property type="molecule type" value="Genomic_DNA"/>
</dbReference>
<accession>A0A5C1H872</accession>
<protein>
    <submittedName>
        <fullName evidence="4">30S ribosomal protein S7</fullName>
    </submittedName>
</protein>
<dbReference type="InterPro" id="IPR036823">
    <property type="entry name" value="Ribosomal_uS7_dom_sf"/>
</dbReference>
<evidence type="ECO:0000313" key="4">
    <source>
        <dbReference type="EMBL" id="QEM01763.1"/>
    </source>
</evidence>
<keyword evidence="3" id="KW-0687">Ribonucleoprotein</keyword>
<dbReference type="AlphaFoldDB" id="A0A5C1H872"/>
<comment type="similarity">
    <text evidence="1">Belongs to the universal ribosomal protein uS7 family.</text>
</comment>
<proteinExistence type="inferred from homology"/>
<dbReference type="GO" id="GO:0005840">
    <property type="term" value="C:ribosome"/>
    <property type="evidence" value="ECO:0007669"/>
    <property type="project" value="UniProtKB-KW"/>
</dbReference>
<evidence type="ECO:0000256" key="3">
    <source>
        <dbReference type="ARBA" id="ARBA00023274"/>
    </source>
</evidence>
<gene>
    <name evidence="4" type="primary">rps7</name>
</gene>
<keyword evidence="2 4" id="KW-0689">Ribosomal protein</keyword>
<dbReference type="SUPFAM" id="SSF47973">
    <property type="entry name" value="Ribosomal protein S7"/>
    <property type="match status" value="1"/>
</dbReference>
<reference evidence="4" key="1">
    <citation type="journal article" date="2019" name="Genome Biol. Evol.">
        <title>Nephromyces represents a diverse and novel lineage of the Apicomplexa that has retained apicoplasts.</title>
        <authorList>
            <person name="Munoz-Gomez S.A."/>
            <person name="Durnin K."/>
            <person name="Eme L."/>
            <person name="Paight C."/>
            <person name="Lane C.E."/>
            <person name="Saffo M.B."/>
            <person name="Slamovits C.H."/>
        </authorList>
    </citation>
    <scope>NUCLEOTIDE SEQUENCE</scope>
    <source>
        <strain evidence="4">656</strain>
    </source>
</reference>
<dbReference type="GO" id="GO:1990904">
    <property type="term" value="C:ribonucleoprotein complex"/>
    <property type="evidence" value="ECO:0007669"/>
    <property type="project" value="UniProtKB-KW"/>
</dbReference>